<dbReference type="OrthoDB" id="10253869at2759"/>
<dbReference type="EMBL" id="CH477257">
    <property type="protein sequence ID" value="EAT45818.1"/>
    <property type="molecule type" value="Genomic_DNA"/>
</dbReference>
<dbReference type="PROSITE" id="PS00455">
    <property type="entry name" value="AMP_BINDING"/>
    <property type="match status" value="1"/>
</dbReference>
<evidence type="ECO:0000313" key="5">
    <source>
        <dbReference type="EMBL" id="EAT45818.1"/>
    </source>
</evidence>
<dbReference type="GO" id="GO:0005777">
    <property type="term" value="C:peroxisome"/>
    <property type="evidence" value="ECO:0007669"/>
    <property type="project" value="UniProtKB-SubCell"/>
</dbReference>
<evidence type="ECO:0000256" key="1">
    <source>
        <dbReference type="ARBA" id="ARBA00004275"/>
    </source>
</evidence>
<dbReference type="FunFam" id="3.40.50.12780:FF:000025">
    <property type="entry name" value="luciferin 4-monooxygenase"/>
    <property type="match status" value="1"/>
</dbReference>
<keyword evidence="2" id="KW-0576">Peroxisome</keyword>
<dbReference type="InterPro" id="IPR025110">
    <property type="entry name" value="AMP-bd_C"/>
</dbReference>
<dbReference type="AlphaFoldDB" id="A0A1S4F363"/>
<feature type="domain" description="AMP-dependent synthetase/ligase" evidence="3">
    <location>
        <begin position="42"/>
        <end position="398"/>
    </location>
</feature>
<dbReference type="Pfam" id="PF13193">
    <property type="entry name" value="AMP-binding_C"/>
    <property type="match status" value="1"/>
</dbReference>
<dbReference type="Proteomes" id="UP000682892">
    <property type="component" value="Chromosome 2"/>
</dbReference>
<dbReference type="SUPFAM" id="SSF56801">
    <property type="entry name" value="Acetyl-CoA synthetase-like"/>
    <property type="match status" value="1"/>
</dbReference>
<feature type="domain" description="AMP-binding enzyme C-terminal" evidence="4">
    <location>
        <begin position="449"/>
        <end position="524"/>
    </location>
</feature>
<gene>
    <name evidence="5" type="ORF">AaeL_AAEL002940</name>
</gene>
<dbReference type="PANTHER" id="PTHR24096:SF353">
    <property type="entry name" value="GH16244P-RELATED"/>
    <property type="match status" value="1"/>
</dbReference>
<evidence type="ECO:0000259" key="3">
    <source>
        <dbReference type="Pfam" id="PF00501"/>
    </source>
</evidence>
<name>A0A1S4F363_AEDAE</name>
<organism evidence="5 6">
    <name type="scientific">Aedes aegypti</name>
    <name type="common">Yellowfever mosquito</name>
    <name type="synonym">Culex aegypti</name>
    <dbReference type="NCBI Taxonomy" id="7159"/>
    <lineage>
        <taxon>Eukaryota</taxon>
        <taxon>Metazoa</taxon>
        <taxon>Ecdysozoa</taxon>
        <taxon>Arthropoda</taxon>
        <taxon>Hexapoda</taxon>
        <taxon>Insecta</taxon>
        <taxon>Pterygota</taxon>
        <taxon>Neoptera</taxon>
        <taxon>Endopterygota</taxon>
        <taxon>Diptera</taxon>
        <taxon>Nematocera</taxon>
        <taxon>Culicoidea</taxon>
        <taxon>Culicidae</taxon>
        <taxon>Culicinae</taxon>
        <taxon>Aedini</taxon>
        <taxon>Aedes</taxon>
        <taxon>Stegomyia</taxon>
    </lineage>
</organism>
<sequence length="543" mass="59918">MFPRDVYTFFDEDEQTWRGRNVPPLCNPNQGVGQLVWRLLDRAPWKIAQISAETNRRVTYHEMRLRSIRVAQNLSAIVGIEKGDMVTIVARNNENVAPIVFGCFMLGTPMNTLDPGFHREDFAHMFESIKPKLVICEGDLVDEMVGAFEMVGIEPELIVFGPRINGYGKVDDLLVETGTEKYFLPVNIDDPANELAIVLCSSGTTGRSKGVCLSHSLCVANMTGIWTCYESDRVLCLSSLYWISGIGTLMTATAAGATRIITTVPFSAGMMISLIEQFRVSVIFFPPSHALAILNEPTIGMADFSSMRMVLCGGGPVSADLKRSFEMYLPKGRLHVVYGLSELGGAGCMSEIAYKNGSVGILSNGVVAKIVDEEGNALPFNEEGELFVKSQFIFMEYYGNPEATEEMKSEDGWLQTGDIARVDEDGLFYIVDRKKDIIKYAGYQISPTEIEMVIMKIPGVVAVCVTGIPVPGNDLPVALVVKALDSEVTEEKIIETVAENMVDFKHLRGGVYFVNAFPMTPSGKILRRTCRDIAVELYNETHN</sequence>
<dbReference type="InterPro" id="IPR020845">
    <property type="entry name" value="AMP-binding_CS"/>
</dbReference>
<dbReference type="Gene3D" id="3.30.300.30">
    <property type="match status" value="1"/>
</dbReference>
<dbReference type="CDD" id="cd05911">
    <property type="entry name" value="Firefly_Luc_like"/>
    <property type="match status" value="1"/>
</dbReference>
<dbReference type="GO" id="GO:0046949">
    <property type="term" value="P:fatty-acyl-CoA biosynthetic process"/>
    <property type="evidence" value="ECO:0007669"/>
    <property type="project" value="TreeGrafter"/>
</dbReference>
<dbReference type="PANTHER" id="PTHR24096">
    <property type="entry name" value="LONG-CHAIN-FATTY-ACID--COA LIGASE"/>
    <property type="match status" value="1"/>
</dbReference>
<dbReference type="HOGENOM" id="CLU_000022_59_2_1"/>
<evidence type="ECO:0000259" key="4">
    <source>
        <dbReference type="Pfam" id="PF13193"/>
    </source>
</evidence>
<reference evidence="5" key="2">
    <citation type="journal article" date="2007" name="Science">
        <title>Genome sequence of Aedes aegypti, a major arbovirus vector.</title>
        <authorList>
            <person name="Nene V."/>
            <person name="Wortman J.R."/>
            <person name="Lawson D."/>
            <person name="Haas B."/>
            <person name="Kodira C."/>
            <person name="Tu Z.J."/>
            <person name="Loftus B."/>
            <person name="Xi Z."/>
            <person name="Megy K."/>
            <person name="Grabherr M."/>
            <person name="Ren Q."/>
            <person name="Zdobnov E.M."/>
            <person name="Lobo N.F."/>
            <person name="Campbell K.S."/>
            <person name="Brown S.E."/>
            <person name="Bonaldo M.F."/>
            <person name="Zhu J."/>
            <person name="Sinkins S.P."/>
            <person name="Hogenkamp D.G."/>
            <person name="Amedeo P."/>
            <person name="Arensburger P."/>
            <person name="Atkinson P.W."/>
            <person name="Bidwell S."/>
            <person name="Biedler J."/>
            <person name="Birney E."/>
            <person name="Bruggner R.V."/>
            <person name="Costas J."/>
            <person name="Coy M.R."/>
            <person name="Crabtree J."/>
            <person name="Crawford M."/>
            <person name="Debruyn B."/>
            <person name="Decaprio D."/>
            <person name="Eiglmeier K."/>
            <person name="Eisenstadt E."/>
            <person name="El-Dorry H."/>
            <person name="Gelbart W.M."/>
            <person name="Gomes S.L."/>
            <person name="Hammond M."/>
            <person name="Hannick L.I."/>
            <person name="Hogan J.R."/>
            <person name="Holmes M.H."/>
            <person name="Jaffe D."/>
            <person name="Johnston J.S."/>
            <person name="Kennedy R.C."/>
            <person name="Koo H."/>
            <person name="Kravitz S."/>
            <person name="Kriventseva E.V."/>
            <person name="Kulp D."/>
            <person name="Labutti K."/>
            <person name="Lee E."/>
            <person name="Li S."/>
            <person name="Lovin D.D."/>
            <person name="Mao C."/>
            <person name="Mauceli E."/>
            <person name="Menck C.F."/>
            <person name="Miller J.R."/>
            <person name="Montgomery P."/>
            <person name="Mori A."/>
            <person name="Nascimento A.L."/>
            <person name="Naveira H.F."/>
            <person name="Nusbaum C."/>
            <person name="O'leary S."/>
            <person name="Orvis J."/>
            <person name="Pertea M."/>
            <person name="Quesneville H."/>
            <person name="Reidenbach K.R."/>
            <person name="Rogers Y.H."/>
            <person name="Roth C.W."/>
            <person name="Schneider J.R."/>
            <person name="Schatz M."/>
            <person name="Shumway M."/>
            <person name="Stanke M."/>
            <person name="Stinson E.O."/>
            <person name="Tubio J.M."/>
            <person name="Vanzee J.P."/>
            <person name="Verjovski-Almeida S."/>
            <person name="Werner D."/>
            <person name="White O."/>
            <person name="Wyder S."/>
            <person name="Zeng Q."/>
            <person name="Zhao Q."/>
            <person name="Zhao Y."/>
            <person name="Hill C.A."/>
            <person name="Raikhel A.S."/>
            <person name="Soares M.B."/>
            <person name="Knudson D.L."/>
            <person name="Lee N.H."/>
            <person name="Galagan J."/>
            <person name="Salzberg S.L."/>
            <person name="Paulsen I.T."/>
            <person name="Dimopoulos G."/>
            <person name="Collins F.H."/>
            <person name="Birren B."/>
            <person name="Fraser-Liggett C.M."/>
            <person name="Severson D.W."/>
        </authorList>
    </citation>
    <scope>NUCLEOTIDE SEQUENCE [LARGE SCALE GENOMIC DNA]</scope>
    <source>
        <strain evidence="5">Liverpool</strain>
    </source>
</reference>
<dbReference type="Gene3D" id="3.40.50.12780">
    <property type="entry name" value="N-terminal domain of ligase-like"/>
    <property type="match status" value="1"/>
</dbReference>
<dbReference type="GO" id="GO:0004467">
    <property type="term" value="F:long-chain fatty acid-CoA ligase activity"/>
    <property type="evidence" value="ECO:0007669"/>
    <property type="project" value="TreeGrafter"/>
</dbReference>
<dbReference type="InterPro" id="IPR000873">
    <property type="entry name" value="AMP-dep_synth/lig_dom"/>
</dbReference>
<protein>
    <submittedName>
        <fullName evidence="5">AAEL002940-PA</fullName>
    </submittedName>
</protein>
<dbReference type="InterPro" id="IPR042099">
    <property type="entry name" value="ANL_N_sf"/>
</dbReference>
<dbReference type="InterPro" id="IPR045851">
    <property type="entry name" value="AMP-bd_C_sf"/>
</dbReference>
<comment type="subcellular location">
    <subcellularLocation>
        <location evidence="1">Peroxisome</location>
    </subcellularLocation>
</comment>
<dbReference type="KEGG" id="aag:5576588"/>
<reference evidence="5" key="3">
    <citation type="submission" date="2012-09" db="EMBL/GenBank/DDBJ databases">
        <authorList>
            <consortium name="VectorBase"/>
        </authorList>
    </citation>
    <scope>NUCLEOTIDE SEQUENCE</scope>
    <source>
        <strain evidence="5">Liverpool</strain>
    </source>
</reference>
<reference evidence="5" key="1">
    <citation type="submission" date="2005-10" db="EMBL/GenBank/DDBJ databases">
        <authorList>
            <person name="Loftus B.J."/>
            <person name="Nene V.M."/>
            <person name="Hannick L.I."/>
            <person name="Bidwell S."/>
            <person name="Haas B."/>
            <person name="Amedeo P."/>
            <person name="Orvis J."/>
            <person name="Wortman J.R."/>
            <person name="White O.R."/>
            <person name="Salzberg S."/>
            <person name="Shumway M."/>
            <person name="Koo H."/>
            <person name="Zhao Y."/>
            <person name="Holmes M."/>
            <person name="Miller J."/>
            <person name="Schatz M."/>
            <person name="Pop M."/>
            <person name="Pai G."/>
            <person name="Utterback T."/>
            <person name="Rogers Y.-H."/>
            <person name="Kravitz S."/>
            <person name="Fraser C.M."/>
        </authorList>
    </citation>
    <scope>NUCLEOTIDE SEQUENCE</scope>
    <source>
        <strain evidence="5">Liverpool</strain>
    </source>
</reference>
<evidence type="ECO:0000313" key="6">
    <source>
        <dbReference type="Proteomes" id="UP000682892"/>
    </source>
</evidence>
<dbReference type="Pfam" id="PF00501">
    <property type="entry name" value="AMP-binding"/>
    <property type="match status" value="1"/>
</dbReference>
<dbReference type="OMA" id="WKIAQIS"/>
<evidence type="ECO:0000256" key="2">
    <source>
        <dbReference type="ARBA" id="ARBA00023140"/>
    </source>
</evidence>
<proteinExistence type="predicted"/>
<accession>A0A1S4F363</accession>